<dbReference type="WBParaSite" id="ALUE_0000819601-mRNA-1">
    <property type="protein sequence ID" value="ALUE_0000819601-mRNA-1"/>
    <property type="gene ID" value="ALUE_0000819601"/>
</dbReference>
<feature type="compositionally biased region" description="Basic residues" evidence="1">
    <location>
        <begin position="46"/>
        <end position="58"/>
    </location>
</feature>
<dbReference type="Proteomes" id="UP000036681">
    <property type="component" value="Unplaced"/>
</dbReference>
<feature type="region of interest" description="Disordered" evidence="1">
    <location>
        <begin position="1"/>
        <end position="77"/>
    </location>
</feature>
<evidence type="ECO:0000256" key="1">
    <source>
        <dbReference type="SAM" id="MobiDB-lite"/>
    </source>
</evidence>
<name>A0A0M3HXT4_ASCLU</name>
<proteinExistence type="predicted"/>
<feature type="compositionally biased region" description="Gly residues" evidence="1">
    <location>
        <begin position="1"/>
        <end position="11"/>
    </location>
</feature>
<reference evidence="3" key="1">
    <citation type="submission" date="2017-02" db="UniProtKB">
        <authorList>
            <consortium name="WormBaseParasite"/>
        </authorList>
    </citation>
    <scope>IDENTIFICATION</scope>
</reference>
<evidence type="ECO:0000313" key="2">
    <source>
        <dbReference type="Proteomes" id="UP000036681"/>
    </source>
</evidence>
<sequence length="103" mass="10745">MSLEGGAGNIEGSGSLPQNAPYRPCELELSDDGSSVVSDAEPEHAHGRRRSSIAKQRKGSGSASQLSPSLGGGAYHPLGSPLPAYPVSIRQQLAIIKQMYKVT</sequence>
<accession>A0A0M3HXT4</accession>
<protein>
    <submittedName>
        <fullName evidence="3">Uncharacterized protein</fullName>
    </submittedName>
</protein>
<feature type="compositionally biased region" description="Polar residues" evidence="1">
    <location>
        <begin position="59"/>
        <end position="68"/>
    </location>
</feature>
<organism evidence="2 3">
    <name type="scientific">Ascaris lumbricoides</name>
    <name type="common">Giant roundworm</name>
    <dbReference type="NCBI Taxonomy" id="6252"/>
    <lineage>
        <taxon>Eukaryota</taxon>
        <taxon>Metazoa</taxon>
        <taxon>Ecdysozoa</taxon>
        <taxon>Nematoda</taxon>
        <taxon>Chromadorea</taxon>
        <taxon>Rhabditida</taxon>
        <taxon>Spirurina</taxon>
        <taxon>Ascaridomorpha</taxon>
        <taxon>Ascaridoidea</taxon>
        <taxon>Ascarididae</taxon>
        <taxon>Ascaris</taxon>
    </lineage>
</organism>
<evidence type="ECO:0000313" key="3">
    <source>
        <dbReference type="WBParaSite" id="ALUE_0000819601-mRNA-1"/>
    </source>
</evidence>
<keyword evidence="2" id="KW-1185">Reference proteome</keyword>
<dbReference type="AlphaFoldDB" id="A0A0M3HXT4"/>